<evidence type="ECO:0000256" key="1">
    <source>
        <dbReference type="ARBA" id="ARBA00008834"/>
    </source>
</evidence>
<dbReference type="InterPro" id="IPR012334">
    <property type="entry name" value="Pectin_lyas_fold"/>
</dbReference>
<accession>A0ABR7QIS7</accession>
<dbReference type="Gene3D" id="2.160.20.10">
    <property type="entry name" value="Single-stranded right-handed beta-helix, Pectin lyase-like"/>
    <property type="match status" value="1"/>
</dbReference>
<dbReference type="InterPro" id="IPR011050">
    <property type="entry name" value="Pectin_lyase_fold/virulence"/>
</dbReference>
<reference evidence="5 6" key="1">
    <citation type="submission" date="2020-08" db="EMBL/GenBank/DDBJ databases">
        <title>Arenibacter gaetbuli sp. nov., isolated from a sand dune.</title>
        <authorList>
            <person name="Park S."/>
            <person name="Yoon J.-H."/>
        </authorList>
    </citation>
    <scope>NUCLEOTIDE SEQUENCE [LARGE SCALE GENOMIC DNA]</scope>
    <source>
        <strain evidence="5 6">BSSL-BM3</strain>
    </source>
</reference>
<evidence type="ECO:0000256" key="2">
    <source>
        <dbReference type="ARBA" id="ARBA00022801"/>
    </source>
</evidence>
<dbReference type="SUPFAM" id="SSF51126">
    <property type="entry name" value="Pectin lyase-like"/>
    <property type="match status" value="1"/>
</dbReference>
<dbReference type="Pfam" id="PF00295">
    <property type="entry name" value="Glyco_hydro_28"/>
    <property type="match status" value="1"/>
</dbReference>
<comment type="similarity">
    <text evidence="1 4">Belongs to the glycosyl hydrolase 28 family.</text>
</comment>
<evidence type="ECO:0000256" key="3">
    <source>
        <dbReference type="ARBA" id="ARBA00023295"/>
    </source>
</evidence>
<name>A0ABR7QIS7_9FLAO</name>
<keyword evidence="2 4" id="KW-0378">Hydrolase</keyword>
<evidence type="ECO:0000313" key="6">
    <source>
        <dbReference type="Proteomes" id="UP000618952"/>
    </source>
</evidence>
<dbReference type="Proteomes" id="UP000618952">
    <property type="component" value="Unassembled WGS sequence"/>
</dbReference>
<organism evidence="5 6">
    <name type="scientific">Arenibacter arenosicollis</name>
    <dbReference type="NCBI Taxonomy" id="2762274"/>
    <lineage>
        <taxon>Bacteria</taxon>
        <taxon>Pseudomonadati</taxon>
        <taxon>Bacteroidota</taxon>
        <taxon>Flavobacteriia</taxon>
        <taxon>Flavobacteriales</taxon>
        <taxon>Flavobacteriaceae</taxon>
        <taxon>Arenibacter</taxon>
    </lineage>
</organism>
<evidence type="ECO:0000313" key="5">
    <source>
        <dbReference type="EMBL" id="MBC8767082.1"/>
    </source>
</evidence>
<evidence type="ECO:0000256" key="4">
    <source>
        <dbReference type="RuleBase" id="RU361169"/>
    </source>
</evidence>
<gene>
    <name evidence="5" type="ORF">H4O18_03665</name>
</gene>
<dbReference type="EMBL" id="JACLHY010000002">
    <property type="protein sequence ID" value="MBC8767082.1"/>
    <property type="molecule type" value="Genomic_DNA"/>
</dbReference>
<comment type="caution">
    <text evidence="5">The sequence shown here is derived from an EMBL/GenBank/DDBJ whole genome shotgun (WGS) entry which is preliminary data.</text>
</comment>
<dbReference type="RefSeq" id="WP_187581757.1">
    <property type="nucleotide sequence ID" value="NZ_JACLHY010000002.1"/>
</dbReference>
<proteinExistence type="inferred from homology"/>
<keyword evidence="6" id="KW-1185">Reference proteome</keyword>
<dbReference type="InterPro" id="IPR000743">
    <property type="entry name" value="Glyco_hydro_28"/>
</dbReference>
<protein>
    <submittedName>
        <fullName evidence="5">Uncharacterized protein</fullName>
    </submittedName>
</protein>
<sequence>MYKTLKSKSFFHYSLIILLFLLLHSCSPLIKNNSTVQINPNQFEGTDIQRIQSAIDAAEGTTNKIVIPSRNANGTNIWLLDNAILLPSNMTVLLDNCTLQLSDKSRDNMFRSTNIGIGIPDPTWNSNINIIGIGDVYLKGANNPRATGDAHRKLTLDPEKEKNAGNWRVSYGSDAGKEGMKQKGDWRNIMILMAYVNGFKLKNVTIENAHAWAISFERTINAEISNIRFKCPETQMVNGKEVFIANRDGIDLRHGCKNFRIDNISGITGDDFIALSTLGLYSENPEGGSINSTMVSSRTWSGAQDDTEQIFITNIVCKSSTRAVAIRANDVASINNVFIDGVMFNGGYNAMLIGGKGYGHDSQPGKINNIHAMNIIGEGQSLIQIEEAISDCSFSYGIYKGSGDNIIKYNKIDPSETSNVILNNLIKTQK</sequence>
<keyword evidence="3 4" id="KW-0326">Glycosidase</keyword>